<evidence type="ECO:0000313" key="4">
    <source>
        <dbReference type="Proteomes" id="UP000053902"/>
    </source>
</evidence>
<dbReference type="AlphaFoldDB" id="A0A078LZ27"/>
<evidence type="ECO:0000313" key="3">
    <source>
        <dbReference type="EMBL" id="CDZ95101.1"/>
    </source>
</evidence>
<accession>A0A078LZ27</accession>
<feature type="chain" id="PRO_5001741686" description="Extensin family protein" evidence="2">
    <location>
        <begin position="21"/>
        <end position="101"/>
    </location>
</feature>
<proteinExistence type="predicted"/>
<reference evidence="3 4" key="1">
    <citation type="submission" date="2014-07" db="EMBL/GenBank/DDBJ databases">
        <authorList>
            <person name="Urmite Genomes Urmite Genomes"/>
        </authorList>
    </citation>
    <scope>NUCLEOTIDE SEQUENCE [LARGE SCALE GENOMIC DNA]</scope>
    <source>
        <strain evidence="3 4">20_BN</strain>
    </source>
</reference>
<keyword evidence="2" id="KW-0732">Signal</keyword>
<feature type="signal peptide" evidence="2">
    <location>
        <begin position="1"/>
        <end position="20"/>
    </location>
</feature>
<protein>
    <recommendedName>
        <fullName evidence="5">Extensin family protein</fullName>
    </recommendedName>
</protein>
<dbReference type="RefSeq" id="WP_052114474.1">
    <property type="nucleotide sequence ID" value="NZ_CCSF01000001.1"/>
</dbReference>
<dbReference type="Proteomes" id="UP000053902">
    <property type="component" value="Unassembled WGS sequence"/>
</dbReference>
<feature type="compositionally biased region" description="Basic and acidic residues" evidence="1">
    <location>
        <begin position="79"/>
        <end position="90"/>
    </location>
</feature>
<organism evidence="3 4">
    <name type="scientific">Pseudomonas saudiphocaensis</name>
    <dbReference type="NCBI Taxonomy" id="1499686"/>
    <lineage>
        <taxon>Bacteria</taxon>
        <taxon>Pseudomonadati</taxon>
        <taxon>Pseudomonadota</taxon>
        <taxon>Gammaproteobacteria</taxon>
        <taxon>Pseudomonadales</taxon>
        <taxon>Pseudomonadaceae</taxon>
        <taxon>Pseudomonas</taxon>
    </lineage>
</organism>
<feature type="region of interest" description="Disordered" evidence="1">
    <location>
        <begin position="15"/>
        <end position="101"/>
    </location>
</feature>
<dbReference type="OrthoDB" id="7029737at2"/>
<dbReference type="EMBL" id="CCSF01000001">
    <property type="protein sequence ID" value="CDZ95101.1"/>
    <property type="molecule type" value="Genomic_DNA"/>
</dbReference>
<dbReference type="HOGENOM" id="CLU_2289240_0_0_6"/>
<feature type="compositionally biased region" description="Basic and acidic residues" evidence="1">
    <location>
        <begin position="29"/>
        <end position="55"/>
    </location>
</feature>
<gene>
    <name evidence="3" type="ORF">BN1079_02433</name>
</gene>
<sequence>MDLRTLIFTATLVAAAPALATGTGPTLPEKSREHPLDNREPRQDIIDSPDEREPRPPTLDAPPEVPPLEPVQPRPQRQQRPETDNLEKTSGRALPASWAFD</sequence>
<name>A0A078LZ27_9PSED</name>
<keyword evidence="4" id="KW-1185">Reference proteome</keyword>
<feature type="compositionally biased region" description="Pro residues" evidence="1">
    <location>
        <begin position="56"/>
        <end position="73"/>
    </location>
</feature>
<evidence type="ECO:0008006" key="5">
    <source>
        <dbReference type="Google" id="ProtNLM"/>
    </source>
</evidence>
<evidence type="ECO:0000256" key="2">
    <source>
        <dbReference type="SAM" id="SignalP"/>
    </source>
</evidence>
<feature type="compositionally biased region" description="Low complexity" evidence="1">
    <location>
        <begin position="15"/>
        <end position="28"/>
    </location>
</feature>
<evidence type="ECO:0000256" key="1">
    <source>
        <dbReference type="SAM" id="MobiDB-lite"/>
    </source>
</evidence>